<dbReference type="GeneID" id="54480958"/>
<name>A0A6A6VUG7_9PEZI</name>
<sequence length="194" mass="21892">MVFRHPMTRVSRRRAQSYSSASSASTSSTADSIDTPTTAPQPSALRRRRNHSIGEALISPALLIMRSELFTPRTPPRQSTYTSSSALRPPSPSDYVSPISASSIPEMQSPIDMPAIMITDEHGHEEVYHDDEIFEPFELDCAPAPQVRERSPLRDSAERRRRGRSLERGVGRERSPSPNRRRRIQVSEREIIDQ</sequence>
<evidence type="ECO:0000256" key="1">
    <source>
        <dbReference type="SAM" id="MobiDB-lite"/>
    </source>
</evidence>
<feature type="compositionally biased region" description="Basic and acidic residues" evidence="1">
    <location>
        <begin position="147"/>
        <end position="175"/>
    </location>
</feature>
<keyword evidence="3" id="KW-1185">Reference proteome</keyword>
<gene>
    <name evidence="2" type="ORF">EJ05DRAFT_221100</name>
</gene>
<feature type="compositionally biased region" description="Polar residues" evidence="1">
    <location>
        <begin position="76"/>
        <end position="86"/>
    </location>
</feature>
<reference evidence="2" key="1">
    <citation type="journal article" date="2020" name="Stud. Mycol.">
        <title>101 Dothideomycetes genomes: a test case for predicting lifestyles and emergence of pathogens.</title>
        <authorList>
            <person name="Haridas S."/>
            <person name="Albert R."/>
            <person name="Binder M."/>
            <person name="Bloem J."/>
            <person name="Labutti K."/>
            <person name="Salamov A."/>
            <person name="Andreopoulos B."/>
            <person name="Baker S."/>
            <person name="Barry K."/>
            <person name="Bills G."/>
            <person name="Bluhm B."/>
            <person name="Cannon C."/>
            <person name="Castanera R."/>
            <person name="Culley D."/>
            <person name="Daum C."/>
            <person name="Ezra D."/>
            <person name="Gonzalez J."/>
            <person name="Henrissat B."/>
            <person name="Kuo A."/>
            <person name="Liang C."/>
            <person name="Lipzen A."/>
            <person name="Lutzoni F."/>
            <person name="Magnuson J."/>
            <person name="Mondo S."/>
            <person name="Nolan M."/>
            <person name="Ohm R."/>
            <person name="Pangilinan J."/>
            <person name="Park H.-J."/>
            <person name="Ramirez L."/>
            <person name="Alfaro M."/>
            <person name="Sun H."/>
            <person name="Tritt A."/>
            <person name="Yoshinaga Y."/>
            <person name="Zwiers L.-H."/>
            <person name="Turgeon B."/>
            <person name="Goodwin S."/>
            <person name="Spatafora J."/>
            <person name="Crous P."/>
            <person name="Grigoriev I."/>
        </authorList>
    </citation>
    <scope>NUCLEOTIDE SEQUENCE</scope>
    <source>
        <strain evidence="2">CBS 121739</strain>
    </source>
</reference>
<organism evidence="2 3">
    <name type="scientific">Pseudovirgaria hyperparasitica</name>
    <dbReference type="NCBI Taxonomy" id="470096"/>
    <lineage>
        <taxon>Eukaryota</taxon>
        <taxon>Fungi</taxon>
        <taxon>Dikarya</taxon>
        <taxon>Ascomycota</taxon>
        <taxon>Pezizomycotina</taxon>
        <taxon>Dothideomycetes</taxon>
        <taxon>Dothideomycetes incertae sedis</taxon>
        <taxon>Acrospermales</taxon>
        <taxon>Acrospermaceae</taxon>
        <taxon>Pseudovirgaria</taxon>
    </lineage>
</organism>
<dbReference type="Proteomes" id="UP000799437">
    <property type="component" value="Unassembled WGS sequence"/>
</dbReference>
<proteinExistence type="predicted"/>
<feature type="compositionally biased region" description="Basic residues" evidence="1">
    <location>
        <begin position="1"/>
        <end position="15"/>
    </location>
</feature>
<feature type="compositionally biased region" description="Low complexity" evidence="1">
    <location>
        <begin position="16"/>
        <end position="38"/>
    </location>
</feature>
<protein>
    <submittedName>
        <fullName evidence="2">Uncharacterized protein</fullName>
    </submittedName>
</protein>
<dbReference type="RefSeq" id="XP_033595990.1">
    <property type="nucleotide sequence ID" value="XM_033739904.1"/>
</dbReference>
<dbReference type="EMBL" id="ML996584">
    <property type="protein sequence ID" value="KAF2753539.1"/>
    <property type="molecule type" value="Genomic_DNA"/>
</dbReference>
<evidence type="ECO:0000313" key="2">
    <source>
        <dbReference type="EMBL" id="KAF2753539.1"/>
    </source>
</evidence>
<dbReference type="AlphaFoldDB" id="A0A6A6VUG7"/>
<feature type="region of interest" description="Disordered" evidence="1">
    <location>
        <begin position="143"/>
        <end position="194"/>
    </location>
</feature>
<evidence type="ECO:0000313" key="3">
    <source>
        <dbReference type="Proteomes" id="UP000799437"/>
    </source>
</evidence>
<feature type="compositionally biased region" description="Basic and acidic residues" evidence="1">
    <location>
        <begin position="185"/>
        <end position="194"/>
    </location>
</feature>
<feature type="region of interest" description="Disordered" evidence="1">
    <location>
        <begin position="73"/>
        <end position="101"/>
    </location>
</feature>
<accession>A0A6A6VUG7</accession>
<feature type="region of interest" description="Disordered" evidence="1">
    <location>
        <begin position="1"/>
        <end position="48"/>
    </location>
</feature>